<dbReference type="AlphaFoldDB" id="G5BTX8"/>
<organism evidence="2 3">
    <name type="scientific">Heterocephalus glaber</name>
    <name type="common">Naked mole rat</name>
    <dbReference type="NCBI Taxonomy" id="10181"/>
    <lineage>
        <taxon>Eukaryota</taxon>
        <taxon>Metazoa</taxon>
        <taxon>Chordata</taxon>
        <taxon>Craniata</taxon>
        <taxon>Vertebrata</taxon>
        <taxon>Euteleostomi</taxon>
        <taxon>Mammalia</taxon>
        <taxon>Eutheria</taxon>
        <taxon>Euarchontoglires</taxon>
        <taxon>Glires</taxon>
        <taxon>Rodentia</taxon>
        <taxon>Hystricomorpha</taxon>
        <taxon>Bathyergidae</taxon>
        <taxon>Heterocephalus</taxon>
    </lineage>
</organism>
<dbReference type="InterPro" id="IPR011993">
    <property type="entry name" value="PH-like_dom_sf"/>
</dbReference>
<name>G5BTX8_HETGA</name>
<dbReference type="Proteomes" id="UP000006813">
    <property type="component" value="Unassembled WGS sequence"/>
</dbReference>
<dbReference type="EMBL" id="JH171870">
    <property type="protein sequence ID" value="EHB12739.1"/>
    <property type="molecule type" value="Genomic_DNA"/>
</dbReference>
<dbReference type="InParanoid" id="G5BTX8"/>
<evidence type="ECO:0000313" key="3">
    <source>
        <dbReference type="Proteomes" id="UP000006813"/>
    </source>
</evidence>
<protein>
    <submittedName>
        <fullName evidence="2">TBC1 domain family member 8</fullName>
    </submittedName>
</protein>
<gene>
    <name evidence="2" type="ORF">GW7_11816</name>
</gene>
<dbReference type="STRING" id="10181.G5BTX8"/>
<reference evidence="2 3" key="1">
    <citation type="journal article" date="2011" name="Nature">
        <title>Genome sequencing reveals insights into physiology and longevity of the naked mole rat.</title>
        <authorList>
            <person name="Kim E.B."/>
            <person name="Fang X."/>
            <person name="Fushan A.A."/>
            <person name="Huang Z."/>
            <person name="Lobanov A.V."/>
            <person name="Han L."/>
            <person name="Marino S.M."/>
            <person name="Sun X."/>
            <person name="Turanov A.A."/>
            <person name="Yang P."/>
            <person name="Yim S.H."/>
            <person name="Zhao X."/>
            <person name="Kasaikina M.V."/>
            <person name="Stoletzki N."/>
            <person name="Peng C."/>
            <person name="Polak P."/>
            <person name="Xiong Z."/>
            <person name="Kiezun A."/>
            <person name="Zhu Y."/>
            <person name="Chen Y."/>
            <person name="Kryukov G.V."/>
            <person name="Zhang Q."/>
            <person name="Peshkin L."/>
            <person name="Yang L."/>
            <person name="Bronson R.T."/>
            <person name="Buffenstein R."/>
            <person name="Wang B."/>
            <person name="Han C."/>
            <person name="Li Q."/>
            <person name="Chen L."/>
            <person name="Zhao W."/>
            <person name="Sunyaev S.R."/>
            <person name="Park T.J."/>
            <person name="Zhang G."/>
            <person name="Wang J."/>
            <person name="Gladyshev V.N."/>
        </authorList>
    </citation>
    <scope>NUCLEOTIDE SEQUENCE [LARGE SCALE GENOMIC DNA]</scope>
</reference>
<dbReference type="PANTHER" id="PTHR47666:SF2">
    <property type="entry name" value="TBC1 DOMAIN FAMILY MEMBER 8 ISOFORM X1"/>
    <property type="match status" value="1"/>
</dbReference>
<sequence>MCSAGHGPQLLSLLPSWLAGRGWDDVIRAPMWLKPKEVLLKSALKLWVTQKSSCYLVLKRRLGKVREALPLGSPGRRSGRSAGLQCTGCPVSDSAAGPRVPGLLSHCMRGNVRGNKPALRLAGAESPPYFVFDNKDNIASFVKGKVKALVAKETSSRLAEQEEEPEKFQEALGWLYLNINQLCFYSFSLGKELKLVIPWVNIQKLERTSDVFLPVTIRITTQSKEQDFSMFLNLDKVFRIMEQPADVTLRRLLDNEVLDLDPELQEPSQIAKRDPEAQAQNEFLRAFFRLPRKEKLRAVPCYIYCASHEDSRRTVVLPLREAMSIKKTEDTSLRPSPTSSASAVRWPVESLLARPKQVHANHAVHCDSSPREDDTKTPGVLLEATTGELYSSKNGGQALMILSRFLDHIKSEDSLGPSISSHHAFFSDDQEAYPVTDIADLIRDSYEKFGDQSMEQIDCSLCCKH</sequence>
<dbReference type="Gene3D" id="2.30.29.30">
    <property type="entry name" value="Pleckstrin-homology domain (PH domain)/Phosphotyrosine-binding domain (PTB)"/>
    <property type="match status" value="1"/>
</dbReference>
<evidence type="ECO:0000259" key="1">
    <source>
        <dbReference type="Pfam" id="PF02893"/>
    </source>
</evidence>
<feature type="domain" description="GRAM" evidence="1">
    <location>
        <begin position="171"/>
        <end position="243"/>
    </location>
</feature>
<proteinExistence type="predicted"/>
<evidence type="ECO:0000313" key="2">
    <source>
        <dbReference type="EMBL" id="EHB12739.1"/>
    </source>
</evidence>
<dbReference type="InterPro" id="IPR004182">
    <property type="entry name" value="GRAM"/>
</dbReference>
<accession>G5BTX8</accession>
<dbReference type="Pfam" id="PF02893">
    <property type="entry name" value="GRAM"/>
    <property type="match status" value="1"/>
</dbReference>
<dbReference type="PANTHER" id="PTHR47666">
    <property type="entry name" value="PROTEIN VASCULAR ASSOCIATED DEATH 1, CHLOROPLASTIC"/>
    <property type="match status" value="1"/>
</dbReference>